<reference evidence="1" key="1">
    <citation type="submission" date="2006-10" db="EMBL/GenBank/DDBJ databases">
        <authorList>
            <person name="Amadeo P."/>
            <person name="Zhao Q."/>
            <person name="Wortman J."/>
            <person name="Fraser-Liggett C."/>
            <person name="Carlton J."/>
        </authorList>
    </citation>
    <scope>NUCLEOTIDE SEQUENCE</scope>
    <source>
        <strain evidence="1">G3</strain>
    </source>
</reference>
<reference evidence="1" key="2">
    <citation type="journal article" date="2007" name="Science">
        <title>Draft genome sequence of the sexually transmitted pathogen Trichomonas vaginalis.</title>
        <authorList>
            <person name="Carlton J.M."/>
            <person name="Hirt R.P."/>
            <person name="Silva J.C."/>
            <person name="Delcher A.L."/>
            <person name="Schatz M."/>
            <person name="Zhao Q."/>
            <person name="Wortman J.R."/>
            <person name="Bidwell S.L."/>
            <person name="Alsmark U.C.M."/>
            <person name="Besteiro S."/>
            <person name="Sicheritz-Ponten T."/>
            <person name="Noel C.J."/>
            <person name="Dacks J.B."/>
            <person name="Foster P.G."/>
            <person name="Simillion C."/>
            <person name="Van de Peer Y."/>
            <person name="Miranda-Saavedra D."/>
            <person name="Barton G.J."/>
            <person name="Westrop G.D."/>
            <person name="Mueller S."/>
            <person name="Dessi D."/>
            <person name="Fiori P.L."/>
            <person name="Ren Q."/>
            <person name="Paulsen I."/>
            <person name="Zhang H."/>
            <person name="Bastida-Corcuera F.D."/>
            <person name="Simoes-Barbosa A."/>
            <person name="Brown M.T."/>
            <person name="Hayes R.D."/>
            <person name="Mukherjee M."/>
            <person name="Okumura C.Y."/>
            <person name="Schneider R."/>
            <person name="Smith A.J."/>
            <person name="Vanacova S."/>
            <person name="Villalvazo M."/>
            <person name="Haas B.J."/>
            <person name="Pertea M."/>
            <person name="Feldblyum T.V."/>
            <person name="Utterback T.R."/>
            <person name="Shu C.L."/>
            <person name="Osoegawa K."/>
            <person name="de Jong P.J."/>
            <person name="Hrdy I."/>
            <person name="Horvathova L."/>
            <person name="Zubacova Z."/>
            <person name="Dolezal P."/>
            <person name="Malik S.B."/>
            <person name="Logsdon J.M. Jr."/>
            <person name="Henze K."/>
            <person name="Gupta A."/>
            <person name="Wang C.C."/>
            <person name="Dunne R.L."/>
            <person name="Upcroft J.A."/>
            <person name="Upcroft P."/>
            <person name="White O."/>
            <person name="Salzberg S.L."/>
            <person name="Tang P."/>
            <person name="Chiu C.-H."/>
            <person name="Lee Y.-S."/>
            <person name="Embley T.M."/>
            <person name="Coombs G.H."/>
            <person name="Mottram J.C."/>
            <person name="Tachezy J."/>
            <person name="Fraser-Liggett C.M."/>
            <person name="Johnson P.J."/>
        </authorList>
    </citation>
    <scope>NUCLEOTIDE SEQUENCE [LARGE SCALE GENOMIC DNA]</scope>
    <source>
        <strain evidence="1">G3</strain>
    </source>
</reference>
<evidence type="ECO:0000313" key="2">
    <source>
        <dbReference type="Proteomes" id="UP000001542"/>
    </source>
</evidence>
<dbReference type="VEuPathDB" id="TrichDB:TVAGG3_0719340"/>
<evidence type="ECO:0000313" key="1">
    <source>
        <dbReference type="EMBL" id="EAY16106.1"/>
    </source>
</evidence>
<dbReference type="AlphaFoldDB" id="A2DTV9"/>
<organism evidence="1 2">
    <name type="scientific">Trichomonas vaginalis (strain ATCC PRA-98 / G3)</name>
    <dbReference type="NCBI Taxonomy" id="412133"/>
    <lineage>
        <taxon>Eukaryota</taxon>
        <taxon>Metamonada</taxon>
        <taxon>Parabasalia</taxon>
        <taxon>Trichomonadida</taxon>
        <taxon>Trichomonadidae</taxon>
        <taxon>Trichomonas</taxon>
    </lineage>
</organism>
<dbReference type="KEGG" id="tva:4774122"/>
<proteinExistence type="predicted"/>
<dbReference type="Proteomes" id="UP000001542">
    <property type="component" value="Unassembled WGS sequence"/>
</dbReference>
<dbReference type="EMBL" id="DS113246">
    <property type="protein sequence ID" value="EAY16106.1"/>
    <property type="molecule type" value="Genomic_DNA"/>
</dbReference>
<sequence>MFLYLALVENYLDSHRHIYKIPEAVSNSYSETDHPYEFNLLETRPRSGDYNTADLNSLVDTISRDFEIDRDKVQNYFDRCRWAAYAKQLFNKIQFNAQAK</sequence>
<gene>
    <name evidence="1" type="ORF">TVAG_464940</name>
</gene>
<dbReference type="InParanoid" id="A2DTV9"/>
<accession>A2DTV9</accession>
<name>A2DTV9_TRIV3</name>
<dbReference type="VEuPathDB" id="TrichDB:TVAG_464940"/>
<dbReference type="RefSeq" id="XP_001328329.1">
    <property type="nucleotide sequence ID" value="XM_001328294.1"/>
</dbReference>
<keyword evidence="2" id="KW-1185">Reference proteome</keyword>
<protein>
    <submittedName>
        <fullName evidence="1">Uncharacterized protein</fullName>
    </submittedName>
</protein>